<dbReference type="HAMAP" id="MF_01217">
    <property type="entry name" value="Acyl_carrier"/>
    <property type="match status" value="1"/>
</dbReference>
<evidence type="ECO:0000256" key="7">
    <source>
        <dbReference type="ARBA" id="ARBA00022660"/>
    </source>
</evidence>
<protein>
    <recommendedName>
        <fullName evidence="14">Acyl carrier protein</fullName>
    </recommendedName>
</protein>
<dbReference type="FunFam" id="1.10.1200.10:FF:000008">
    <property type="entry name" value="Acyl carrier protein"/>
    <property type="match status" value="1"/>
</dbReference>
<gene>
    <name evidence="16" type="ORF">CLODIP_2_CD08942</name>
</gene>
<keyword evidence="7" id="KW-0679">Respiratory chain</keyword>
<dbReference type="AlphaFoldDB" id="A0A8S1BXJ6"/>
<comment type="caution">
    <text evidence="16">The sequence shown here is derived from an EMBL/GenBank/DDBJ whole genome shotgun (WGS) entry which is preliminary data.</text>
</comment>
<evidence type="ECO:0000256" key="1">
    <source>
        <dbReference type="ARBA" id="ARBA00004173"/>
    </source>
</evidence>
<dbReference type="InterPro" id="IPR003231">
    <property type="entry name" value="ACP"/>
</dbReference>
<dbReference type="InterPro" id="IPR009081">
    <property type="entry name" value="PP-bd_ACP"/>
</dbReference>
<reference evidence="16 17" key="1">
    <citation type="submission" date="2020-04" db="EMBL/GenBank/DDBJ databases">
        <authorList>
            <person name="Alioto T."/>
            <person name="Alioto T."/>
            <person name="Gomez Garrido J."/>
        </authorList>
    </citation>
    <scope>NUCLEOTIDE SEQUENCE [LARGE SCALE GENOMIC DNA]</scope>
</reference>
<evidence type="ECO:0000256" key="11">
    <source>
        <dbReference type="ARBA" id="ARBA00023098"/>
    </source>
</evidence>
<dbReference type="EMBL" id="CADEPI010000003">
    <property type="protein sequence ID" value="CAB3360390.1"/>
    <property type="molecule type" value="Genomic_DNA"/>
</dbReference>
<accession>A0A8S1BXJ6</accession>
<evidence type="ECO:0000259" key="15">
    <source>
        <dbReference type="PROSITE" id="PS50075"/>
    </source>
</evidence>
<keyword evidence="17" id="KW-1185">Reference proteome</keyword>
<feature type="domain" description="Carrier" evidence="15">
    <location>
        <begin position="113"/>
        <end position="188"/>
    </location>
</feature>
<dbReference type="Pfam" id="PF00550">
    <property type="entry name" value="PP-binding"/>
    <property type="match status" value="1"/>
</dbReference>
<dbReference type="GO" id="GO:0045271">
    <property type="term" value="C:respiratory chain complex I"/>
    <property type="evidence" value="ECO:0007669"/>
    <property type="project" value="UniProtKB-ARBA"/>
</dbReference>
<name>A0A8S1BXJ6_9INSE</name>
<dbReference type="GO" id="GO:0000036">
    <property type="term" value="F:acyl carrier activity"/>
    <property type="evidence" value="ECO:0007669"/>
    <property type="project" value="TreeGrafter"/>
</dbReference>
<comment type="similarity">
    <text evidence="2">Belongs to the acyl carrier protein (ACP) family.</text>
</comment>
<evidence type="ECO:0000256" key="9">
    <source>
        <dbReference type="ARBA" id="ARBA00022946"/>
    </source>
</evidence>
<keyword evidence="5 14" id="KW-0444">Lipid biosynthesis</keyword>
<dbReference type="GO" id="GO:0031966">
    <property type="term" value="C:mitochondrial membrane"/>
    <property type="evidence" value="ECO:0007669"/>
    <property type="project" value="UniProtKB-ARBA"/>
</dbReference>
<keyword evidence="11" id="KW-0443">Lipid metabolism</keyword>
<keyword evidence="3" id="KW-0813">Transport</keyword>
<comment type="function">
    <text evidence="14">Carrier of the growing fatty acid chain in fatty acid biosynthesis.</text>
</comment>
<comment type="subcellular location">
    <subcellularLocation>
        <location evidence="1">Mitochondrion</location>
    </subcellularLocation>
</comment>
<dbReference type="SUPFAM" id="SSF47336">
    <property type="entry name" value="ACP-like"/>
    <property type="match status" value="1"/>
</dbReference>
<dbReference type="GO" id="GO:0000035">
    <property type="term" value="F:acyl binding"/>
    <property type="evidence" value="ECO:0007669"/>
    <property type="project" value="TreeGrafter"/>
</dbReference>
<evidence type="ECO:0000256" key="4">
    <source>
        <dbReference type="ARBA" id="ARBA00022450"/>
    </source>
</evidence>
<dbReference type="InterPro" id="IPR036736">
    <property type="entry name" value="ACP-like_sf"/>
</dbReference>
<evidence type="ECO:0000256" key="2">
    <source>
        <dbReference type="ARBA" id="ARBA00010930"/>
    </source>
</evidence>
<dbReference type="OrthoDB" id="448946at2759"/>
<evidence type="ECO:0000256" key="3">
    <source>
        <dbReference type="ARBA" id="ARBA00022448"/>
    </source>
</evidence>
<evidence type="ECO:0000256" key="10">
    <source>
        <dbReference type="ARBA" id="ARBA00022982"/>
    </source>
</evidence>
<evidence type="ECO:0000256" key="6">
    <source>
        <dbReference type="ARBA" id="ARBA00022553"/>
    </source>
</evidence>
<keyword evidence="4 14" id="KW-0596">Phosphopantetheine</keyword>
<evidence type="ECO:0000256" key="13">
    <source>
        <dbReference type="ARBA" id="ARBA00023160"/>
    </source>
</evidence>
<keyword evidence="6" id="KW-0597">Phosphoprotein</keyword>
<keyword evidence="8" id="KW-0276">Fatty acid metabolism</keyword>
<dbReference type="PANTHER" id="PTHR20863">
    <property type="entry name" value="ACYL CARRIER PROTEIN"/>
    <property type="match status" value="1"/>
</dbReference>
<keyword evidence="12" id="KW-0496">Mitochondrion</keyword>
<evidence type="ECO:0000256" key="14">
    <source>
        <dbReference type="RuleBase" id="RU000722"/>
    </source>
</evidence>
<keyword evidence="10" id="KW-0249">Electron transport</keyword>
<evidence type="ECO:0000313" key="17">
    <source>
        <dbReference type="Proteomes" id="UP000494165"/>
    </source>
</evidence>
<proteinExistence type="inferred from homology"/>
<sequence>MAALVQGVRGALAISSCLLRATLPRATLVGLQQKGIHTNLCGVTPSAALLTSRNESKVAAQRWMASNPGVKPTVVEIKDRVLRVCKEFDKVTRLSLTRQSIRLYSDKAPLSLELIRDRVLLVLKLYDKIQPEKLTLETHFLNDLGLDSLDHVEIIMAMEDEFGFEIPDGDAERLLRPADIVRYVADKEDIYE</sequence>
<organism evidence="16 17">
    <name type="scientific">Cloeon dipterum</name>
    <dbReference type="NCBI Taxonomy" id="197152"/>
    <lineage>
        <taxon>Eukaryota</taxon>
        <taxon>Metazoa</taxon>
        <taxon>Ecdysozoa</taxon>
        <taxon>Arthropoda</taxon>
        <taxon>Hexapoda</taxon>
        <taxon>Insecta</taxon>
        <taxon>Pterygota</taxon>
        <taxon>Palaeoptera</taxon>
        <taxon>Ephemeroptera</taxon>
        <taxon>Pisciforma</taxon>
        <taxon>Baetidae</taxon>
        <taxon>Cloeon</taxon>
    </lineage>
</organism>
<dbReference type="PROSITE" id="PS50075">
    <property type="entry name" value="CARRIER"/>
    <property type="match status" value="1"/>
</dbReference>
<evidence type="ECO:0000256" key="8">
    <source>
        <dbReference type="ARBA" id="ARBA00022832"/>
    </source>
</evidence>
<evidence type="ECO:0000313" key="16">
    <source>
        <dbReference type="EMBL" id="CAB3360390.1"/>
    </source>
</evidence>
<keyword evidence="13 14" id="KW-0275">Fatty acid biosynthesis</keyword>
<evidence type="ECO:0000256" key="12">
    <source>
        <dbReference type="ARBA" id="ARBA00023128"/>
    </source>
</evidence>
<dbReference type="Proteomes" id="UP000494165">
    <property type="component" value="Unassembled WGS sequence"/>
</dbReference>
<evidence type="ECO:0000256" key="5">
    <source>
        <dbReference type="ARBA" id="ARBA00022516"/>
    </source>
</evidence>
<keyword evidence="9" id="KW-0809">Transit peptide</keyword>
<dbReference type="PANTHER" id="PTHR20863:SF28">
    <property type="entry name" value="ACYL CARRIER PROTEIN, MITOCHONDRIAL"/>
    <property type="match status" value="1"/>
</dbReference>
<dbReference type="Gene3D" id="1.10.1200.10">
    <property type="entry name" value="ACP-like"/>
    <property type="match status" value="1"/>
</dbReference>